<sequence>MTKSRFSFLRNLCCDKCLQEPTAEEGEYTPNIPKSSAGIPTSNSTRTEVSGEEVTSGVVAAEIFEVPCDSKSLWDEAYNNLKEEEAQLLDGYEKILSHRLRDESDELFPGSQENQINQKDSEIRRSQMRSAIETGLKNTEKEAKFKQGATEVLQIALGLNDMITLAIKRVPEAALAWSVVSLSMQVSTQANRGSLVHVLTVAKMFLNPLQQTEVNRVGIKYVMSKMDWHRGLQFLRDFVQLEGWDGTLDQIQTAETALRQISETYNVHQILDHHRQDTSILYDIGKCLEEQKCLQKCILEDEKNQECKKDLLLTNPAEDMARIESSKGFLLAGSCGWILTHPSFKEWEDRGTSQLLWIRGNPGKGKTMLLISVIKNMWQKPFDYRFLSFFFCQETDKDLNNATGVLRGLIHQLVVQHPTLITYLRKEYDNAGANMFNSNRAFHSLNKIFLSMLQDPRVDTIYLMLDALDECQTDQAGLLRLIRETMLIPSRKVKWLITSRHGVRIDQLHDVYAQSELNLDRNEEEQISNAVGLYINHKLNDLFKRYEKVYEKRDKDERETQGQAYDPSTLRLALEALNNVRAEVASVIRDKANDTFLWVALVFQELAQTHDAHGILENVREMPSGLDKIYDRIMYKLLQEPQSHLQHCRQVLLVVLNAYRPLQLPELALLAGLPSDLLFNAGRVIESCSIVFLHRNNQTVHFVHQSAKDYLLKYMETDLPSKIFPDGRSFGHRQIVSRSLDGFSKILKRDLYNLVQPGACLADLDESQIPRPDPLASMRYSCVYWIEHFCAILRYSDEGDSDKLQFSAFWKTNFLHWLEALSLIECVSDGVLAMAKLLEILDGISPMQSELLFVKDAHRFILAHRHIIETHPLQLYSAALIFSPVNSIVRKCYRDQEPAWLTLKPVVEHDWSPCFQTLEGHLNSVESIAWSHDGTRLASISCDSSVKIWDPAVGQCVLNFDISREFITFSGEYFSMAWSNDGGRLAAAVGAHVWIWDVITGHLACFQEGNEVAIVPGNADTETWTLIQCKLVPNRGPWLDVSRFVEEIHTSWSSGDSRVALSSENGVIIWDSDTGQCLTALEKGLGFERYGTGAWSHDGARLAIPRKSDWLQIWDSNTRKCVSMVGGHNGTIETIAWSPIPPWLASGSADGSIKVWDTEISQSVAAPRSFKSVHSICWSPDKTKFAVCASVTGTGICDPSGRRLSTLENSTRGIMLRFAWSHDGAKLVCGRKGSVQVWDPVTGECTWTLERPGSDLDGKVYFGQSNSNHLQVDDETYDLRDETPRDISSLITREPLIPRQEALFGLAHDGSWLTKGGVNLLWLAPAYRPSIYAAFDSHGSNVLIGCNSGRVLILEFAEENSSLWDWFNRAIAISMFSSPC</sequence>
<protein>
    <recommendedName>
        <fullName evidence="5">NACHT domain-containing protein</fullName>
    </recommendedName>
</protein>
<dbReference type="InterPro" id="IPR019775">
    <property type="entry name" value="WD40_repeat_CS"/>
</dbReference>
<feature type="repeat" description="WD" evidence="3">
    <location>
        <begin position="1125"/>
        <end position="1166"/>
    </location>
</feature>
<evidence type="ECO:0000313" key="7">
    <source>
        <dbReference type="Proteomes" id="UP001148299"/>
    </source>
</evidence>
<proteinExistence type="predicted"/>
<evidence type="ECO:0000256" key="2">
    <source>
        <dbReference type="ARBA" id="ARBA00022737"/>
    </source>
</evidence>
<dbReference type="PANTHER" id="PTHR10039:SF17">
    <property type="entry name" value="FUNGAL STAND N-TERMINAL GOODBYE DOMAIN-CONTAINING PROTEIN-RELATED"/>
    <property type="match status" value="1"/>
</dbReference>
<keyword evidence="1 3" id="KW-0853">WD repeat</keyword>
<dbReference type="Pfam" id="PF17100">
    <property type="entry name" value="NACHT_N"/>
    <property type="match status" value="1"/>
</dbReference>
<dbReference type="Proteomes" id="UP001148299">
    <property type="component" value="Unassembled WGS sequence"/>
</dbReference>
<evidence type="ECO:0000259" key="5">
    <source>
        <dbReference type="PROSITE" id="PS50837"/>
    </source>
</evidence>
<dbReference type="Pfam" id="PF24883">
    <property type="entry name" value="NPHP3_N"/>
    <property type="match status" value="1"/>
</dbReference>
<organism evidence="6 7">
    <name type="scientific">Penicillium brevicompactum</name>
    <dbReference type="NCBI Taxonomy" id="5074"/>
    <lineage>
        <taxon>Eukaryota</taxon>
        <taxon>Fungi</taxon>
        <taxon>Dikarya</taxon>
        <taxon>Ascomycota</taxon>
        <taxon>Pezizomycotina</taxon>
        <taxon>Eurotiomycetes</taxon>
        <taxon>Eurotiomycetidae</taxon>
        <taxon>Eurotiales</taxon>
        <taxon>Aspergillaceae</taxon>
        <taxon>Penicillium</taxon>
    </lineage>
</organism>
<accession>A0A9W9QP92</accession>
<dbReference type="EMBL" id="JAPZBR010000008">
    <property type="protein sequence ID" value="KAJ5341490.1"/>
    <property type="molecule type" value="Genomic_DNA"/>
</dbReference>
<keyword evidence="2" id="KW-0677">Repeat</keyword>
<dbReference type="PROSITE" id="PS50294">
    <property type="entry name" value="WD_REPEATS_REGION"/>
    <property type="match status" value="2"/>
</dbReference>
<keyword evidence="7" id="KW-1185">Reference proteome</keyword>
<evidence type="ECO:0000256" key="4">
    <source>
        <dbReference type="SAM" id="MobiDB-lite"/>
    </source>
</evidence>
<feature type="domain" description="NACHT" evidence="5">
    <location>
        <begin position="354"/>
        <end position="500"/>
    </location>
</feature>
<feature type="repeat" description="WD" evidence="3">
    <location>
        <begin position="918"/>
        <end position="950"/>
    </location>
</feature>
<reference evidence="6" key="1">
    <citation type="submission" date="2022-12" db="EMBL/GenBank/DDBJ databases">
        <authorList>
            <person name="Petersen C."/>
        </authorList>
    </citation>
    <scope>NUCLEOTIDE SEQUENCE</scope>
    <source>
        <strain evidence="6">IBT 35675</strain>
    </source>
</reference>
<dbReference type="InterPro" id="IPR001680">
    <property type="entry name" value="WD40_rpt"/>
</dbReference>
<dbReference type="InterPro" id="IPR007111">
    <property type="entry name" value="NACHT_NTPase"/>
</dbReference>
<evidence type="ECO:0000256" key="3">
    <source>
        <dbReference type="PROSITE-ProRule" id="PRU00221"/>
    </source>
</evidence>
<evidence type="ECO:0000313" key="6">
    <source>
        <dbReference type="EMBL" id="KAJ5341490.1"/>
    </source>
</evidence>
<dbReference type="PROSITE" id="PS00678">
    <property type="entry name" value="WD_REPEATS_1"/>
    <property type="match status" value="1"/>
</dbReference>
<dbReference type="InterPro" id="IPR056884">
    <property type="entry name" value="NPHP3-like_N"/>
</dbReference>
<feature type="compositionally biased region" description="Polar residues" evidence="4">
    <location>
        <begin position="32"/>
        <end position="46"/>
    </location>
</feature>
<dbReference type="SMART" id="SM00320">
    <property type="entry name" value="WD40"/>
    <property type="match status" value="5"/>
</dbReference>
<comment type="caution">
    <text evidence="6">The sequence shown here is derived from an EMBL/GenBank/DDBJ whole genome shotgun (WGS) entry which is preliminary data.</text>
</comment>
<gene>
    <name evidence="6" type="ORF">N7541_010614</name>
</gene>
<dbReference type="InterPro" id="IPR027417">
    <property type="entry name" value="P-loop_NTPase"/>
</dbReference>
<dbReference type="SUPFAM" id="SSF82171">
    <property type="entry name" value="DPP6 N-terminal domain-like"/>
    <property type="match status" value="1"/>
</dbReference>
<dbReference type="PANTHER" id="PTHR10039">
    <property type="entry name" value="AMELOGENIN"/>
    <property type="match status" value="1"/>
</dbReference>
<dbReference type="PROSITE" id="PS50837">
    <property type="entry name" value="NACHT"/>
    <property type="match status" value="1"/>
</dbReference>
<evidence type="ECO:0000256" key="1">
    <source>
        <dbReference type="ARBA" id="ARBA00022574"/>
    </source>
</evidence>
<feature type="region of interest" description="Disordered" evidence="4">
    <location>
        <begin position="24"/>
        <end position="51"/>
    </location>
</feature>
<dbReference type="InterPro" id="IPR031359">
    <property type="entry name" value="NACHT_N"/>
</dbReference>
<dbReference type="PROSITE" id="PS50082">
    <property type="entry name" value="WD_REPEATS_2"/>
    <property type="match status" value="2"/>
</dbReference>
<dbReference type="Pfam" id="PF00400">
    <property type="entry name" value="WD40"/>
    <property type="match status" value="2"/>
</dbReference>
<dbReference type="SUPFAM" id="SSF52540">
    <property type="entry name" value="P-loop containing nucleoside triphosphate hydrolases"/>
    <property type="match status" value="1"/>
</dbReference>
<reference evidence="6" key="2">
    <citation type="journal article" date="2023" name="IMA Fungus">
        <title>Comparative genomic study of the Penicillium genus elucidates a diverse pangenome and 15 lateral gene transfer events.</title>
        <authorList>
            <person name="Petersen C."/>
            <person name="Sorensen T."/>
            <person name="Nielsen M.R."/>
            <person name="Sondergaard T.E."/>
            <person name="Sorensen J.L."/>
            <person name="Fitzpatrick D.A."/>
            <person name="Frisvad J.C."/>
            <person name="Nielsen K.L."/>
        </authorList>
    </citation>
    <scope>NUCLEOTIDE SEQUENCE</scope>
    <source>
        <strain evidence="6">IBT 35675</strain>
    </source>
</reference>
<dbReference type="Gene3D" id="2.130.10.10">
    <property type="entry name" value="YVTN repeat-like/Quinoprotein amine dehydrogenase"/>
    <property type="match status" value="2"/>
</dbReference>
<name>A0A9W9QP92_PENBR</name>
<dbReference type="InterPro" id="IPR015943">
    <property type="entry name" value="WD40/YVTN_repeat-like_dom_sf"/>
</dbReference>
<dbReference type="Gene3D" id="3.40.50.300">
    <property type="entry name" value="P-loop containing nucleotide triphosphate hydrolases"/>
    <property type="match status" value="1"/>
</dbReference>